<dbReference type="InterPro" id="IPR027469">
    <property type="entry name" value="Cation_efflux_TMD_sf"/>
</dbReference>
<evidence type="ECO:0000256" key="9">
    <source>
        <dbReference type="SAM" id="Phobius"/>
    </source>
</evidence>
<dbReference type="InterPro" id="IPR036837">
    <property type="entry name" value="Cation_efflux_CTD_sf"/>
</dbReference>
<dbReference type="FunFam" id="3.30.70.1350:FF:000002">
    <property type="entry name" value="Ferrous-iron efflux pump FieF"/>
    <property type="match status" value="1"/>
</dbReference>
<protein>
    <recommendedName>
        <fullName evidence="8">Protein p34</fullName>
    </recommendedName>
</protein>
<evidence type="ECO:0000256" key="3">
    <source>
        <dbReference type="ARBA" id="ARBA00022448"/>
    </source>
</evidence>
<feature type="transmembrane region" description="Helical" evidence="9">
    <location>
        <begin position="85"/>
        <end position="103"/>
    </location>
</feature>
<proteinExistence type="inferred from homology"/>
<feature type="transmembrane region" description="Helical" evidence="9">
    <location>
        <begin position="187"/>
        <end position="204"/>
    </location>
</feature>
<evidence type="ECO:0000256" key="1">
    <source>
        <dbReference type="ARBA" id="ARBA00004651"/>
    </source>
</evidence>
<feature type="transmembrane region" description="Helical" evidence="9">
    <location>
        <begin position="51"/>
        <end position="69"/>
    </location>
</feature>
<dbReference type="PANTHER" id="PTHR43840:SF15">
    <property type="entry name" value="MITOCHONDRIAL METAL TRANSPORTER 1-RELATED"/>
    <property type="match status" value="1"/>
</dbReference>
<keyword evidence="5 9" id="KW-0812">Transmembrane</keyword>
<keyword evidence="3" id="KW-0813">Transport</keyword>
<dbReference type="EMBL" id="VCLB01000002">
    <property type="protein sequence ID" value="TNB49303.1"/>
    <property type="molecule type" value="Genomic_DNA"/>
</dbReference>
<dbReference type="Pfam" id="PF01545">
    <property type="entry name" value="Cation_efflux"/>
    <property type="match status" value="1"/>
</dbReference>
<feature type="transmembrane region" description="Helical" evidence="9">
    <location>
        <begin position="17"/>
        <end position="39"/>
    </location>
</feature>
<sequence>MTGGQAKGGGAGRTRTLAFWTIPLSLLVLGIKLLAWHLTGSVALLSDALESIVNVVAAIAAFVAIVYAAKPADHDHQFGHHKAEYISAVIEGVAIVVAALLIFKEAIGELFDPSMPTDVGLGLGVNIFASLVNGVWAYVLISAGRSMRSPALVADGKHIRTDVVTSVGVVIGLGIALATGYPIFDPLIALAVAAHILFAGWQLIAESVGGLMDAALTGDEEDAIRKAILDNADGSSDVHDLKTRRAGSAAFIDFHLVVSEDMTVGEAHDICDRLEGAIKKAIPGSTLAIHVEPEGVKPHGVRVRID</sequence>
<comment type="subcellular location">
    <subcellularLocation>
        <location evidence="1">Cell membrane</location>
        <topology evidence="1">Multi-pass membrane protein</topology>
    </subcellularLocation>
</comment>
<dbReference type="AlphaFoldDB" id="A0A5C4JV46"/>
<dbReference type="InterPro" id="IPR027470">
    <property type="entry name" value="Cation_efflux_CTD"/>
</dbReference>
<dbReference type="RefSeq" id="WP_138747333.1">
    <property type="nucleotide sequence ID" value="NZ_VCLB01000002.1"/>
</dbReference>
<dbReference type="Proteomes" id="UP000307874">
    <property type="component" value="Unassembled WGS sequence"/>
</dbReference>
<name>A0A5C4JV46_9HYPH</name>
<dbReference type="SUPFAM" id="SSF161111">
    <property type="entry name" value="Cation efflux protein transmembrane domain-like"/>
    <property type="match status" value="1"/>
</dbReference>
<dbReference type="InterPro" id="IPR002524">
    <property type="entry name" value="Cation_efflux"/>
</dbReference>
<dbReference type="Pfam" id="PF16916">
    <property type="entry name" value="ZT_dimer"/>
    <property type="match status" value="1"/>
</dbReference>
<dbReference type="NCBIfam" id="TIGR01297">
    <property type="entry name" value="CDF"/>
    <property type="match status" value="1"/>
</dbReference>
<evidence type="ECO:0000259" key="11">
    <source>
        <dbReference type="Pfam" id="PF16916"/>
    </source>
</evidence>
<evidence type="ECO:0000313" key="13">
    <source>
        <dbReference type="Proteomes" id="UP000307874"/>
    </source>
</evidence>
<evidence type="ECO:0000256" key="2">
    <source>
        <dbReference type="ARBA" id="ARBA00008114"/>
    </source>
</evidence>
<dbReference type="GO" id="GO:0015086">
    <property type="term" value="F:cadmium ion transmembrane transporter activity"/>
    <property type="evidence" value="ECO:0007669"/>
    <property type="project" value="TreeGrafter"/>
</dbReference>
<dbReference type="GO" id="GO:0015341">
    <property type="term" value="F:zinc efflux antiporter activity"/>
    <property type="evidence" value="ECO:0007669"/>
    <property type="project" value="TreeGrafter"/>
</dbReference>
<evidence type="ECO:0000259" key="10">
    <source>
        <dbReference type="Pfam" id="PF01545"/>
    </source>
</evidence>
<dbReference type="Gene3D" id="1.20.1510.10">
    <property type="entry name" value="Cation efflux protein transmembrane domain"/>
    <property type="match status" value="1"/>
</dbReference>
<dbReference type="InterPro" id="IPR058533">
    <property type="entry name" value="Cation_efflux_TM"/>
</dbReference>
<dbReference type="GO" id="GO:0005886">
    <property type="term" value="C:plasma membrane"/>
    <property type="evidence" value="ECO:0007669"/>
    <property type="project" value="UniProtKB-SubCell"/>
</dbReference>
<dbReference type="SUPFAM" id="SSF160240">
    <property type="entry name" value="Cation efflux protein cytoplasmic domain-like"/>
    <property type="match status" value="1"/>
</dbReference>
<keyword evidence="4" id="KW-1003">Cell membrane</keyword>
<reference evidence="12 13" key="2">
    <citation type="submission" date="2019-06" db="EMBL/GenBank/DDBJ databases">
        <title>Martelella lutilitoris sp. nov., isolated from a tidal mudflat.</title>
        <authorList>
            <person name="Kim Y.-J."/>
        </authorList>
    </citation>
    <scope>NUCLEOTIDE SEQUENCE [LARGE SCALE GENOMIC DNA]</scope>
    <source>
        <strain evidence="12 13">GH2-6</strain>
    </source>
</reference>
<keyword evidence="6 9" id="KW-1133">Transmembrane helix</keyword>
<evidence type="ECO:0000256" key="7">
    <source>
        <dbReference type="ARBA" id="ARBA00023136"/>
    </source>
</evidence>
<evidence type="ECO:0000256" key="4">
    <source>
        <dbReference type="ARBA" id="ARBA00022475"/>
    </source>
</evidence>
<dbReference type="OrthoDB" id="9806522at2"/>
<reference evidence="12 13" key="1">
    <citation type="submission" date="2019-05" db="EMBL/GenBank/DDBJ databases">
        <authorList>
            <person name="Lee S.D."/>
        </authorList>
    </citation>
    <scope>NUCLEOTIDE SEQUENCE [LARGE SCALE GENOMIC DNA]</scope>
    <source>
        <strain evidence="12 13">GH2-6</strain>
    </source>
</reference>
<comment type="similarity">
    <text evidence="2">Belongs to the cation diffusion facilitator (CDF) transporter (TC 2.A.4) family.</text>
</comment>
<keyword evidence="13" id="KW-1185">Reference proteome</keyword>
<evidence type="ECO:0000256" key="6">
    <source>
        <dbReference type="ARBA" id="ARBA00022989"/>
    </source>
</evidence>
<feature type="transmembrane region" description="Helical" evidence="9">
    <location>
        <begin position="123"/>
        <end position="141"/>
    </location>
</feature>
<dbReference type="PANTHER" id="PTHR43840">
    <property type="entry name" value="MITOCHONDRIAL METAL TRANSPORTER 1-RELATED"/>
    <property type="match status" value="1"/>
</dbReference>
<comment type="caution">
    <text evidence="12">The sequence shown here is derived from an EMBL/GenBank/DDBJ whole genome shotgun (WGS) entry which is preliminary data.</text>
</comment>
<dbReference type="Gene3D" id="3.30.70.1350">
    <property type="entry name" value="Cation efflux protein, cytoplasmic domain"/>
    <property type="match status" value="1"/>
</dbReference>
<feature type="transmembrane region" description="Helical" evidence="9">
    <location>
        <begin position="162"/>
        <end position="181"/>
    </location>
</feature>
<feature type="domain" description="Cation efflux protein cytoplasmic" evidence="11">
    <location>
        <begin position="217"/>
        <end position="294"/>
    </location>
</feature>
<dbReference type="GO" id="GO:0006882">
    <property type="term" value="P:intracellular zinc ion homeostasis"/>
    <property type="evidence" value="ECO:0007669"/>
    <property type="project" value="TreeGrafter"/>
</dbReference>
<keyword evidence="7 9" id="KW-0472">Membrane</keyword>
<evidence type="ECO:0000256" key="8">
    <source>
        <dbReference type="ARBA" id="ARBA00068882"/>
    </source>
</evidence>
<dbReference type="InterPro" id="IPR050291">
    <property type="entry name" value="CDF_Transporter"/>
</dbReference>
<evidence type="ECO:0000256" key="5">
    <source>
        <dbReference type="ARBA" id="ARBA00022692"/>
    </source>
</evidence>
<evidence type="ECO:0000313" key="12">
    <source>
        <dbReference type="EMBL" id="TNB49303.1"/>
    </source>
</evidence>
<feature type="domain" description="Cation efflux protein transmembrane" evidence="10">
    <location>
        <begin position="24"/>
        <end position="212"/>
    </location>
</feature>
<gene>
    <name evidence="12" type="ORF">FF124_04775</name>
</gene>
<dbReference type="GO" id="GO:0015093">
    <property type="term" value="F:ferrous iron transmembrane transporter activity"/>
    <property type="evidence" value="ECO:0007669"/>
    <property type="project" value="TreeGrafter"/>
</dbReference>
<organism evidence="12 13">
    <name type="scientific">Martelella lutilitoris</name>
    <dbReference type="NCBI Taxonomy" id="2583532"/>
    <lineage>
        <taxon>Bacteria</taxon>
        <taxon>Pseudomonadati</taxon>
        <taxon>Pseudomonadota</taxon>
        <taxon>Alphaproteobacteria</taxon>
        <taxon>Hyphomicrobiales</taxon>
        <taxon>Aurantimonadaceae</taxon>
        <taxon>Martelella</taxon>
    </lineage>
</organism>
<accession>A0A5C4JV46</accession>